<evidence type="ECO:0000256" key="1">
    <source>
        <dbReference type="SAM" id="MobiDB-lite"/>
    </source>
</evidence>
<dbReference type="InParanoid" id="A0A0C3D5G3"/>
<dbReference type="Proteomes" id="UP000053989">
    <property type="component" value="Unassembled WGS sequence"/>
</dbReference>
<evidence type="ECO:0000313" key="3">
    <source>
        <dbReference type="Proteomes" id="UP000053989"/>
    </source>
</evidence>
<evidence type="ECO:0000313" key="2">
    <source>
        <dbReference type="EMBL" id="KIM56045.1"/>
    </source>
</evidence>
<dbReference type="EMBL" id="KN822124">
    <property type="protein sequence ID" value="KIM56045.1"/>
    <property type="molecule type" value="Genomic_DNA"/>
</dbReference>
<reference evidence="2 3" key="1">
    <citation type="submission" date="2014-04" db="EMBL/GenBank/DDBJ databases">
        <authorList>
            <consortium name="DOE Joint Genome Institute"/>
            <person name="Kuo A."/>
            <person name="Kohler A."/>
            <person name="Nagy L.G."/>
            <person name="Floudas D."/>
            <person name="Copeland A."/>
            <person name="Barry K.W."/>
            <person name="Cichocki N."/>
            <person name="Veneault-Fourrey C."/>
            <person name="LaButti K."/>
            <person name="Lindquist E.A."/>
            <person name="Lipzen A."/>
            <person name="Lundell T."/>
            <person name="Morin E."/>
            <person name="Murat C."/>
            <person name="Sun H."/>
            <person name="Tunlid A."/>
            <person name="Henrissat B."/>
            <person name="Grigoriev I.V."/>
            <person name="Hibbett D.S."/>
            <person name="Martin F."/>
            <person name="Nordberg H.P."/>
            <person name="Cantor M.N."/>
            <person name="Hua S.X."/>
        </authorList>
    </citation>
    <scope>NUCLEOTIDE SEQUENCE [LARGE SCALE GENOMIC DNA]</scope>
    <source>
        <strain evidence="2 3">Foug A</strain>
    </source>
</reference>
<protein>
    <submittedName>
        <fullName evidence="2">Uncharacterized protein</fullName>
    </submittedName>
</protein>
<feature type="compositionally biased region" description="Polar residues" evidence="1">
    <location>
        <begin position="215"/>
        <end position="255"/>
    </location>
</feature>
<name>A0A0C3D5G3_9AGAM</name>
<feature type="region of interest" description="Disordered" evidence="1">
    <location>
        <begin position="1"/>
        <end position="26"/>
    </location>
</feature>
<keyword evidence="3" id="KW-1185">Reference proteome</keyword>
<feature type="region of interest" description="Disordered" evidence="1">
    <location>
        <begin position="109"/>
        <end position="137"/>
    </location>
</feature>
<dbReference type="AlphaFoldDB" id="A0A0C3D5G3"/>
<dbReference type="HOGENOM" id="CLU_021329_0_0_1"/>
<organism evidence="2 3">
    <name type="scientific">Scleroderma citrinum Foug A</name>
    <dbReference type="NCBI Taxonomy" id="1036808"/>
    <lineage>
        <taxon>Eukaryota</taxon>
        <taxon>Fungi</taxon>
        <taxon>Dikarya</taxon>
        <taxon>Basidiomycota</taxon>
        <taxon>Agaricomycotina</taxon>
        <taxon>Agaricomycetes</taxon>
        <taxon>Agaricomycetidae</taxon>
        <taxon>Boletales</taxon>
        <taxon>Sclerodermatineae</taxon>
        <taxon>Sclerodermataceae</taxon>
        <taxon>Scleroderma</taxon>
    </lineage>
</organism>
<sequence length="757" mass="82931">MVETREQNKSTHPGQLVVPRPHRTREQAAADCAAKATALQQKEDKRMDSISGLASLEQHIMGESQQAMTQAARPPSSQVRKIACTYSVHNLQTMENENLPATVVDQMGSVPMDHGGSKWKKMTAPKPKLRQEATEEDQIDKDQYTVTQLQILINTNINNFTKFRSNKRAKPSSKLSGLHHSPLVTGVAPSYFSREPSPNTLPTALYRSQTPSTWSISSTSHGMLHSRTPSLTQINPIPTSKPPSSLKGQRATPGSANMPVNDLARTTLNSKTRLQIKCSAKNEVDIKPLMPRTHHSSTTDLCKEISPRFQDVFIPTLLAYCGTAPNPWDLQQPLHAIIANLWPVVFPQIPYEEQSYGVGTPTHNIARQRVYNWRRGFATTADKATTAFFNSDQFSSNTDRRAWAIWALDERLRLPFVYKCLDPSTGAGIDPFRRPLILQALGYHYGRTVNAVSCSQIDVYYPCSALNLATVAVEQAISMWVEFGRRDKDSEGDAGQFSGSIESKWGASSAVFAHSIATLRQTAWEEIEAGALQSVKHGKQSKVTPNSMQSVRTCIIDCGSDDNNDSFNGLTGNNPQEQAITEQNMEHSYDETIFACPSPSDASEIPEVDPHTTNPQHVPLQPLVSPDVAGYSDSQPCSVVAADRHLLPPMSPFTLKTSATFPPALVVGQPSATLLPADSCQSDQHLACPTTSEAGHILAQNNQQLGDHYTNPPFSHGLDPFTYNGGLVTDDPLMLPSGLRMGSCFLMGAADADNADY</sequence>
<feature type="region of interest" description="Disordered" evidence="1">
    <location>
        <begin position="215"/>
        <end position="261"/>
    </location>
</feature>
<proteinExistence type="predicted"/>
<reference evidence="3" key="2">
    <citation type="submission" date="2015-01" db="EMBL/GenBank/DDBJ databases">
        <title>Evolutionary Origins and Diversification of the Mycorrhizal Mutualists.</title>
        <authorList>
            <consortium name="DOE Joint Genome Institute"/>
            <consortium name="Mycorrhizal Genomics Consortium"/>
            <person name="Kohler A."/>
            <person name="Kuo A."/>
            <person name="Nagy L.G."/>
            <person name="Floudas D."/>
            <person name="Copeland A."/>
            <person name="Barry K.W."/>
            <person name="Cichocki N."/>
            <person name="Veneault-Fourrey C."/>
            <person name="LaButti K."/>
            <person name="Lindquist E.A."/>
            <person name="Lipzen A."/>
            <person name="Lundell T."/>
            <person name="Morin E."/>
            <person name="Murat C."/>
            <person name="Riley R."/>
            <person name="Ohm R."/>
            <person name="Sun H."/>
            <person name="Tunlid A."/>
            <person name="Henrissat B."/>
            <person name="Grigoriev I.V."/>
            <person name="Hibbett D.S."/>
            <person name="Martin F."/>
        </authorList>
    </citation>
    <scope>NUCLEOTIDE SEQUENCE [LARGE SCALE GENOMIC DNA]</scope>
    <source>
        <strain evidence="3">Foug A</strain>
    </source>
</reference>
<dbReference type="OrthoDB" id="10653306at2759"/>
<accession>A0A0C3D5G3</accession>
<gene>
    <name evidence="2" type="ORF">SCLCIDRAFT_29946</name>
</gene>